<protein>
    <submittedName>
        <fullName evidence="2">Uncharacterized protein</fullName>
    </submittedName>
</protein>
<comment type="caution">
    <text evidence="2">The sequence shown here is derived from an EMBL/GenBank/DDBJ whole genome shotgun (WGS) entry which is preliminary data.</text>
</comment>
<gene>
    <name evidence="2" type="ORF">Tci_010085</name>
</gene>
<feature type="transmembrane region" description="Helical" evidence="1">
    <location>
        <begin position="115"/>
        <end position="137"/>
    </location>
</feature>
<dbReference type="PANTHER" id="PTHR35307:SF6">
    <property type="entry name" value="TRANSMEMBRANE PROTEIN"/>
    <property type="match status" value="1"/>
</dbReference>
<evidence type="ECO:0000313" key="2">
    <source>
        <dbReference type="EMBL" id="GEU38107.1"/>
    </source>
</evidence>
<reference evidence="2" key="1">
    <citation type="journal article" date="2019" name="Sci. Rep.">
        <title>Draft genome of Tanacetum cinerariifolium, the natural source of mosquito coil.</title>
        <authorList>
            <person name="Yamashiro T."/>
            <person name="Shiraishi A."/>
            <person name="Satake H."/>
            <person name="Nakayama K."/>
        </authorList>
    </citation>
    <scope>NUCLEOTIDE SEQUENCE</scope>
</reference>
<accession>A0A6L2JNA8</accession>
<sequence length="139" mass="15396">MDWDVYRVRIFNLHPPNGIAMKLPMDLNNPMPSEVDQAAKLGSMAFMCTMMSAFLPSLATMNSKELVTNIIALGVLVITLVVDVCIQIHTGVISNSQDKQISEKNKHQSNGVFGYANKSIAITYAAMLLMLLMYIYVPL</sequence>
<organism evidence="2">
    <name type="scientific">Tanacetum cinerariifolium</name>
    <name type="common">Dalmatian daisy</name>
    <name type="synonym">Chrysanthemum cinerariifolium</name>
    <dbReference type="NCBI Taxonomy" id="118510"/>
    <lineage>
        <taxon>Eukaryota</taxon>
        <taxon>Viridiplantae</taxon>
        <taxon>Streptophyta</taxon>
        <taxon>Embryophyta</taxon>
        <taxon>Tracheophyta</taxon>
        <taxon>Spermatophyta</taxon>
        <taxon>Magnoliopsida</taxon>
        <taxon>eudicotyledons</taxon>
        <taxon>Gunneridae</taxon>
        <taxon>Pentapetalae</taxon>
        <taxon>asterids</taxon>
        <taxon>campanulids</taxon>
        <taxon>Asterales</taxon>
        <taxon>Asteraceae</taxon>
        <taxon>Asteroideae</taxon>
        <taxon>Anthemideae</taxon>
        <taxon>Anthemidinae</taxon>
        <taxon>Tanacetum</taxon>
    </lineage>
</organism>
<dbReference type="AlphaFoldDB" id="A0A6L2JNA8"/>
<evidence type="ECO:0000256" key="1">
    <source>
        <dbReference type="SAM" id="Phobius"/>
    </source>
</evidence>
<dbReference type="EMBL" id="BKCJ010001013">
    <property type="protein sequence ID" value="GEU38107.1"/>
    <property type="molecule type" value="Genomic_DNA"/>
</dbReference>
<name>A0A6L2JNA8_TANCI</name>
<keyword evidence="1" id="KW-0812">Transmembrane</keyword>
<keyword evidence="1" id="KW-0472">Membrane</keyword>
<keyword evidence="1" id="KW-1133">Transmembrane helix</keyword>
<proteinExistence type="predicted"/>
<feature type="transmembrane region" description="Helical" evidence="1">
    <location>
        <begin position="71"/>
        <end position="94"/>
    </location>
</feature>
<dbReference type="PANTHER" id="PTHR35307">
    <property type="entry name" value="PROTEIN, PUTATIVE-RELATED"/>
    <property type="match status" value="1"/>
</dbReference>
<feature type="transmembrane region" description="Helical" evidence="1">
    <location>
        <begin position="41"/>
        <end position="59"/>
    </location>
</feature>